<dbReference type="GO" id="GO:0047631">
    <property type="term" value="F:ADP-ribose diphosphatase activity"/>
    <property type="evidence" value="ECO:0000318"/>
    <property type="project" value="GO_Central"/>
</dbReference>
<dbReference type="Pfam" id="PF00293">
    <property type="entry name" value="NUDIX"/>
    <property type="match status" value="1"/>
</dbReference>
<dbReference type="EMBL" id="LFYR01001623">
    <property type="protein sequence ID" value="KMZ60311.1"/>
    <property type="molecule type" value="Genomic_DNA"/>
</dbReference>
<dbReference type="PRINTS" id="PR01356">
    <property type="entry name" value="GFGPROTEIN"/>
</dbReference>
<dbReference type="STRING" id="29655.A0A0K9NU40"/>
<dbReference type="OrthoDB" id="447842at2759"/>
<dbReference type="FunFam" id="3.40.630.30:FF:000016">
    <property type="entry name" value="nudix hydrolase 2"/>
    <property type="match status" value="1"/>
</dbReference>
<dbReference type="InterPro" id="IPR020084">
    <property type="entry name" value="NUDIX_hydrolase_CS"/>
</dbReference>
<organism evidence="5 6">
    <name type="scientific">Zostera marina</name>
    <name type="common">Eelgrass</name>
    <dbReference type="NCBI Taxonomy" id="29655"/>
    <lineage>
        <taxon>Eukaryota</taxon>
        <taxon>Viridiplantae</taxon>
        <taxon>Streptophyta</taxon>
        <taxon>Embryophyta</taxon>
        <taxon>Tracheophyta</taxon>
        <taxon>Spermatophyta</taxon>
        <taxon>Magnoliopsida</taxon>
        <taxon>Liliopsida</taxon>
        <taxon>Zosteraceae</taxon>
        <taxon>Zostera</taxon>
    </lineage>
</organism>
<evidence type="ECO:0000313" key="5">
    <source>
        <dbReference type="EMBL" id="KMZ60311.1"/>
    </source>
</evidence>
<name>A0A0K9NU40_ZOSMR</name>
<protein>
    <submittedName>
        <fullName evidence="5">Nudix hydrolase</fullName>
    </submittedName>
</protein>
<dbReference type="InterPro" id="IPR040618">
    <property type="entry name" value="Pre-Nudix"/>
</dbReference>
<dbReference type="SUPFAM" id="SSF55811">
    <property type="entry name" value="Nudix"/>
    <property type="match status" value="1"/>
</dbReference>
<gene>
    <name evidence="5" type="ORF">ZOSMA_5G01780</name>
</gene>
<proteinExistence type="inferred from homology"/>
<keyword evidence="3 5" id="KW-0378">Hydrolase</keyword>
<comment type="similarity">
    <text evidence="1">Belongs to the Nudix hydrolase family.</text>
</comment>
<dbReference type="OMA" id="NYHHAEP"/>
<dbReference type="Pfam" id="PF18290">
    <property type="entry name" value="Nudix_hydro"/>
    <property type="match status" value="1"/>
</dbReference>
<keyword evidence="6" id="KW-1185">Reference proteome</keyword>
<feature type="domain" description="Nudix hydrolase" evidence="4">
    <location>
        <begin position="115"/>
        <end position="245"/>
    </location>
</feature>
<evidence type="ECO:0000256" key="3">
    <source>
        <dbReference type="ARBA" id="ARBA00022801"/>
    </source>
</evidence>
<dbReference type="GO" id="GO:0051287">
    <property type="term" value="F:NAD binding"/>
    <property type="evidence" value="ECO:0000318"/>
    <property type="project" value="GO_Central"/>
</dbReference>
<evidence type="ECO:0000256" key="1">
    <source>
        <dbReference type="ARBA" id="ARBA00005582"/>
    </source>
</evidence>
<reference evidence="6" key="1">
    <citation type="journal article" date="2016" name="Nature">
        <title>The genome of the seagrass Zostera marina reveals angiosperm adaptation to the sea.</title>
        <authorList>
            <person name="Olsen J.L."/>
            <person name="Rouze P."/>
            <person name="Verhelst B."/>
            <person name="Lin Y.-C."/>
            <person name="Bayer T."/>
            <person name="Collen J."/>
            <person name="Dattolo E."/>
            <person name="De Paoli E."/>
            <person name="Dittami S."/>
            <person name="Maumus F."/>
            <person name="Michel G."/>
            <person name="Kersting A."/>
            <person name="Lauritano C."/>
            <person name="Lohaus R."/>
            <person name="Toepel M."/>
            <person name="Tonon T."/>
            <person name="Vanneste K."/>
            <person name="Amirebrahimi M."/>
            <person name="Brakel J."/>
            <person name="Bostroem C."/>
            <person name="Chovatia M."/>
            <person name="Grimwood J."/>
            <person name="Jenkins J.W."/>
            <person name="Jueterbock A."/>
            <person name="Mraz A."/>
            <person name="Stam W.T."/>
            <person name="Tice H."/>
            <person name="Bornberg-Bauer E."/>
            <person name="Green P.J."/>
            <person name="Pearson G.A."/>
            <person name="Procaccini G."/>
            <person name="Duarte C.M."/>
            <person name="Schmutz J."/>
            <person name="Reusch T.B.H."/>
            <person name="Van de Peer Y."/>
        </authorList>
    </citation>
    <scope>NUCLEOTIDE SEQUENCE [LARGE SCALE GENOMIC DNA]</scope>
    <source>
        <strain evidence="6">cv. Finnish</strain>
    </source>
</reference>
<dbReference type="GO" id="GO:0035529">
    <property type="term" value="F:NADH pyrophosphatase activity"/>
    <property type="evidence" value="ECO:0000318"/>
    <property type="project" value="GO_Central"/>
</dbReference>
<evidence type="ECO:0000259" key="4">
    <source>
        <dbReference type="PROSITE" id="PS51462"/>
    </source>
</evidence>
<evidence type="ECO:0000256" key="2">
    <source>
        <dbReference type="ARBA" id="ARBA00022723"/>
    </source>
</evidence>
<dbReference type="InterPro" id="IPR003293">
    <property type="entry name" value="Nudix_hydrolase6-like"/>
</dbReference>
<dbReference type="InterPro" id="IPR000086">
    <property type="entry name" value="NUDIX_hydrolase_dom"/>
</dbReference>
<dbReference type="FunFam" id="3.90.79.10:FF:000015">
    <property type="entry name" value="Nudix hydrolase 8"/>
    <property type="match status" value="1"/>
</dbReference>
<keyword evidence="2" id="KW-0479">Metal-binding</keyword>
<dbReference type="PROSITE" id="PS51462">
    <property type="entry name" value="NUDIX"/>
    <property type="match status" value="1"/>
</dbReference>
<dbReference type="Gene3D" id="3.40.630.30">
    <property type="match status" value="1"/>
</dbReference>
<accession>A0A0K9NU40</accession>
<dbReference type="PANTHER" id="PTHR13994:SF53">
    <property type="entry name" value="NUDIX HYDROLASE 8-LIKE"/>
    <property type="match status" value="1"/>
</dbReference>
<dbReference type="AlphaFoldDB" id="A0A0K9NU40"/>
<dbReference type="PANTHER" id="PTHR13994">
    <property type="entry name" value="NUDIX HYDROLASE RELATED"/>
    <property type="match status" value="1"/>
</dbReference>
<dbReference type="Gene3D" id="3.90.79.10">
    <property type="entry name" value="Nucleoside Triphosphate Pyrophosphohydrolase"/>
    <property type="match status" value="1"/>
</dbReference>
<sequence>MQGRRRRLNVISPKINTKDLGILNAFDDEYNGVIIDSEGLPSSPNSFSSILRSSLSHWKQRGKNGVWLKIMARQAHLVHIAIKEGFVYHHAETGYVVLTFWLPDEQPCMLPSTGSHQIGIGAFVINENKEVLVVKEKKCPLRCSGVWKMPTGFIDKSEEIYLGAIREVKEETGIETEFLQVVAFRHAHFVSFEKSDLFFICMLKPLSSQITIDGKEIEDAKWMQLEDFLDQPFYKEDFMSKSAIEICIAKHEQRYKGFSAHEMMSKFDDRNSHLYYAE</sequence>
<dbReference type="Proteomes" id="UP000036987">
    <property type="component" value="Unassembled WGS sequence"/>
</dbReference>
<dbReference type="CDD" id="cd04670">
    <property type="entry name" value="NUDIX_ASFGF2_Nudt6"/>
    <property type="match status" value="1"/>
</dbReference>
<dbReference type="PROSITE" id="PS00893">
    <property type="entry name" value="NUDIX_BOX"/>
    <property type="match status" value="1"/>
</dbReference>
<evidence type="ECO:0000313" key="6">
    <source>
        <dbReference type="Proteomes" id="UP000036987"/>
    </source>
</evidence>
<dbReference type="GO" id="GO:0046872">
    <property type="term" value="F:metal ion binding"/>
    <property type="evidence" value="ECO:0007669"/>
    <property type="project" value="UniProtKB-KW"/>
</dbReference>
<dbReference type="InterPro" id="IPR015797">
    <property type="entry name" value="NUDIX_hydrolase-like_dom_sf"/>
</dbReference>
<comment type="caution">
    <text evidence="5">The sequence shown here is derived from an EMBL/GenBank/DDBJ whole genome shotgun (WGS) entry which is preliminary data.</text>
</comment>